<dbReference type="Proteomes" id="UP000552587">
    <property type="component" value="Unassembled WGS sequence"/>
</dbReference>
<evidence type="ECO:0000256" key="2">
    <source>
        <dbReference type="SAM" id="SignalP"/>
    </source>
</evidence>
<evidence type="ECO:0000256" key="1">
    <source>
        <dbReference type="SAM" id="MobiDB-lite"/>
    </source>
</evidence>
<comment type="caution">
    <text evidence="3">The sequence shown here is derived from an EMBL/GenBank/DDBJ whole genome shotgun (WGS) entry which is preliminary data.</text>
</comment>
<dbReference type="SUPFAM" id="SSF69318">
    <property type="entry name" value="Integrin alpha N-terminal domain"/>
    <property type="match status" value="1"/>
</dbReference>
<dbReference type="EMBL" id="JACHTE010000001">
    <property type="protein sequence ID" value="MBB1087202.1"/>
    <property type="molecule type" value="Genomic_DNA"/>
</dbReference>
<keyword evidence="4" id="KW-1185">Reference proteome</keyword>
<dbReference type="RefSeq" id="WP_182667979.1">
    <property type="nucleotide sequence ID" value="NZ_JACHTE010000001.1"/>
</dbReference>
<dbReference type="PROSITE" id="PS51257">
    <property type="entry name" value="PROKAR_LIPOPROTEIN"/>
    <property type="match status" value="1"/>
</dbReference>
<organism evidence="3 4">
    <name type="scientific">Marilutibacter penaei</name>
    <dbReference type="NCBI Taxonomy" id="2759900"/>
    <lineage>
        <taxon>Bacteria</taxon>
        <taxon>Pseudomonadati</taxon>
        <taxon>Pseudomonadota</taxon>
        <taxon>Gammaproteobacteria</taxon>
        <taxon>Lysobacterales</taxon>
        <taxon>Lysobacteraceae</taxon>
        <taxon>Marilutibacter</taxon>
    </lineage>
</organism>
<proteinExistence type="predicted"/>
<dbReference type="AlphaFoldDB" id="A0A7W3U1I7"/>
<name>A0A7W3U1I7_9GAMM</name>
<feature type="chain" id="PRO_5031087609" description="VCBS repeat-containing protein" evidence="2">
    <location>
        <begin position="18"/>
        <end position="199"/>
    </location>
</feature>
<feature type="signal peptide" evidence="2">
    <location>
        <begin position="1"/>
        <end position="17"/>
    </location>
</feature>
<evidence type="ECO:0000313" key="3">
    <source>
        <dbReference type="EMBL" id="MBB1087202.1"/>
    </source>
</evidence>
<feature type="region of interest" description="Disordered" evidence="1">
    <location>
        <begin position="22"/>
        <end position="55"/>
    </location>
</feature>
<evidence type="ECO:0000313" key="4">
    <source>
        <dbReference type="Proteomes" id="UP000552587"/>
    </source>
</evidence>
<evidence type="ECO:0008006" key="5">
    <source>
        <dbReference type="Google" id="ProtNLM"/>
    </source>
</evidence>
<sequence length="199" mass="20007">MRLLASSLLVIGGLALAACSEPATPDTTPAPAAAPSDALETPPPIDASPTAETPAEAPVAYGDEAGAQAAVAAYLEQEGAEADTRHRDARVDLDGDGQDDLLVYLEDPYFCGSGGCSLVVFRNEGATFTKVASTSVTRSPIAVGAAGPAGWRELYVSIGGGGGASGVVRLVHEGGGYPGNPSTLPVVDSMPDDARIVID</sequence>
<accession>A0A7W3U1I7</accession>
<keyword evidence="2" id="KW-0732">Signal</keyword>
<protein>
    <recommendedName>
        <fullName evidence="5">VCBS repeat-containing protein</fullName>
    </recommendedName>
</protein>
<feature type="compositionally biased region" description="Low complexity" evidence="1">
    <location>
        <begin position="22"/>
        <end position="35"/>
    </location>
</feature>
<gene>
    <name evidence="3" type="ORF">H4F99_01730</name>
</gene>
<reference evidence="3 4" key="1">
    <citation type="submission" date="2020-07" db="EMBL/GenBank/DDBJ databases">
        <authorList>
            <person name="Xu S."/>
            <person name="Li A."/>
        </authorList>
    </citation>
    <scope>NUCLEOTIDE SEQUENCE [LARGE SCALE GENOMIC DNA]</scope>
    <source>
        <strain evidence="3 4">SG-8</strain>
    </source>
</reference>
<dbReference type="InterPro" id="IPR028994">
    <property type="entry name" value="Integrin_alpha_N"/>
</dbReference>